<keyword evidence="2" id="KW-0285">Flavoprotein</keyword>
<name>A0A9W8YAF9_9PLEO</name>
<dbReference type="Proteomes" id="UP001140560">
    <property type="component" value="Unassembled WGS sequence"/>
</dbReference>
<sequence>MDVANKILILVRTTPLADVKKPTQGLSLFYTDLDRSIVKVTEIPKMGRCAVDSNVVFFEDWKVPREDLIGQEGDGFKMIMHGMNAERVLVGAEALGIGYAALRRASVYAKERVVFGRPIGQNQGIQHPLAECWMNLEGARLMIYLAGRLYDEGYMDGEYANAGKFMAAEAAFKAAERAVMTLGGMGYAKEYHVERYLREATLARIAPISAELIKCYIGQRVLGLPKSY</sequence>
<dbReference type="InterPro" id="IPR046373">
    <property type="entry name" value="Acyl-CoA_Oxase/DH_mid-dom_sf"/>
</dbReference>
<dbReference type="CDD" id="cd00567">
    <property type="entry name" value="ACAD"/>
    <property type="match status" value="1"/>
</dbReference>
<keyword evidence="3" id="KW-0274">FAD</keyword>
<dbReference type="OrthoDB" id="3768215at2759"/>
<dbReference type="AlphaFoldDB" id="A0A9W8YAF9"/>
<evidence type="ECO:0000256" key="1">
    <source>
        <dbReference type="ARBA" id="ARBA00009347"/>
    </source>
</evidence>
<dbReference type="InterPro" id="IPR009075">
    <property type="entry name" value="AcylCo_DH/oxidase_C"/>
</dbReference>
<dbReference type="PANTHER" id="PTHR43884:SF12">
    <property type="entry name" value="ISOVALERYL-COA DEHYDROGENASE, MITOCHONDRIAL-RELATED"/>
    <property type="match status" value="1"/>
</dbReference>
<dbReference type="FunFam" id="1.20.140.10:FF:000012">
    <property type="entry name" value="Acyl-CoA dehydrogenase fadE12"/>
    <property type="match status" value="1"/>
</dbReference>
<protein>
    <recommendedName>
        <fullName evidence="4">Acyl-CoA dehydrogenase/oxidase C-terminal domain-containing protein</fullName>
    </recommendedName>
</protein>
<dbReference type="Pfam" id="PF00441">
    <property type="entry name" value="Acyl-CoA_dh_1"/>
    <property type="match status" value="1"/>
</dbReference>
<evidence type="ECO:0000256" key="2">
    <source>
        <dbReference type="ARBA" id="ARBA00022630"/>
    </source>
</evidence>
<dbReference type="PANTHER" id="PTHR43884">
    <property type="entry name" value="ACYL-COA DEHYDROGENASE"/>
    <property type="match status" value="1"/>
</dbReference>
<dbReference type="SUPFAM" id="SSF47203">
    <property type="entry name" value="Acyl-CoA dehydrogenase C-terminal domain-like"/>
    <property type="match status" value="1"/>
</dbReference>
<proteinExistence type="inferred from homology"/>
<dbReference type="Gene3D" id="2.40.110.10">
    <property type="entry name" value="Butyryl-CoA Dehydrogenase, subunit A, domain 2"/>
    <property type="match status" value="1"/>
</dbReference>
<evidence type="ECO:0000313" key="5">
    <source>
        <dbReference type="EMBL" id="KAJ4371636.1"/>
    </source>
</evidence>
<dbReference type="InterPro" id="IPR036250">
    <property type="entry name" value="AcylCo_DH-like_C"/>
</dbReference>
<dbReference type="SUPFAM" id="SSF56645">
    <property type="entry name" value="Acyl-CoA dehydrogenase NM domain-like"/>
    <property type="match status" value="1"/>
</dbReference>
<dbReference type="GO" id="GO:0003995">
    <property type="term" value="F:acyl-CoA dehydrogenase activity"/>
    <property type="evidence" value="ECO:0007669"/>
    <property type="project" value="TreeGrafter"/>
</dbReference>
<keyword evidence="6" id="KW-1185">Reference proteome</keyword>
<evidence type="ECO:0000313" key="6">
    <source>
        <dbReference type="Proteomes" id="UP001140560"/>
    </source>
</evidence>
<dbReference type="InterPro" id="IPR009100">
    <property type="entry name" value="AcylCoA_DH/oxidase_NM_dom_sf"/>
</dbReference>
<comment type="caution">
    <text evidence="5">The sequence shown here is derived from an EMBL/GenBank/DDBJ whole genome shotgun (WGS) entry which is preliminary data.</text>
</comment>
<evidence type="ECO:0000259" key="4">
    <source>
        <dbReference type="Pfam" id="PF00441"/>
    </source>
</evidence>
<dbReference type="Gene3D" id="1.20.140.10">
    <property type="entry name" value="Butyryl-CoA Dehydrogenase, subunit A, domain 3"/>
    <property type="match status" value="1"/>
</dbReference>
<comment type="similarity">
    <text evidence="1">Belongs to the acyl-CoA dehydrogenase family.</text>
</comment>
<accession>A0A9W8YAF9</accession>
<gene>
    <name evidence="5" type="ORF">N0V83_004856</name>
</gene>
<dbReference type="EMBL" id="JAPEUY010000007">
    <property type="protein sequence ID" value="KAJ4371636.1"/>
    <property type="molecule type" value="Genomic_DNA"/>
</dbReference>
<organism evidence="5 6">
    <name type="scientific">Neocucurbitaria cava</name>
    <dbReference type="NCBI Taxonomy" id="798079"/>
    <lineage>
        <taxon>Eukaryota</taxon>
        <taxon>Fungi</taxon>
        <taxon>Dikarya</taxon>
        <taxon>Ascomycota</taxon>
        <taxon>Pezizomycotina</taxon>
        <taxon>Dothideomycetes</taxon>
        <taxon>Pleosporomycetidae</taxon>
        <taxon>Pleosporales</taxon>
        <taxon>Pleosporineae</taxon>
        <taxon>Cucurbitariaceae</taxon>
        <taxon>Neocucurbitaria</taxon>
    </lineage>
</organism>
<evidence type="ECO:0000256" key="3">
    <source>
        <dbReference type="ARBA" id="ARBA00022827"/>
    </source>
</evidence>
<feature type="domain" description="Acyl-CoA dehydrogenase/oxidase C-terminal" evidence="4">
    <location>
        <begin position="73"/>
        <end position="206"/>
    </location>
</feature>
<reference evidence="5" key="1">
    <citation type="submission" date="2022-10" db="EMBL/GenBank/DDBJ databases">
        <title>Tapping the CABI collections for fungal endophytes: first genome assemblies for Collariella, Neodidymelliopsis, Ascochyta clinopodiicola, Didymella pomorum, Didymosphaeria variabile, Neocosmospora piperis and Neocucurbitaria cava.</title>
        <authorList>
            <person name="Hill R."/>
        </authorList>
    </citation>
    <scope>NUCLEOTIDE SEQUENCE</scope>
    <source>
        <strain evidence="5">IMI 356814</strain>
    </source>
</reference>